<reference evidence="2 3" key="1">
    <citation type="submission" date="2019-03" db="EMBL/GenBank/DDBJ databases">
        <title>Single cell metagenomics reveals metabolic interactions within the superorganism composed of flagellate Streblomastix strix and complex community of Bacteroidetes bacteria on its surface.</title>
        <authorList>
            <person name="Treitli S.C."/>
            <person name="Kolisko M."/>
            <person name="Husnik F."/>
            <person name="Keeling P."/>
            <person name="Hampl V."/>
        </authorList>
    </citation>
    <scope>NUCLEOTIDE SEQUENCE [LARGE SCALE GENOMIC DNA]</scope>
    <source>
        <strain evidence="2">ST1C</strain>
    </source>
</reference>
<comment type="caution">
    <text evidence="2">The sequence shown here is derived from an EMBL/GenBank/DDBJ whole genome shotgun (WGS) entry which is preliminary data.</text>
</comment>
<organism evidence="2 3">
    <name type="scientific">Streblomastix strix</name>
    <dbReference type="NCBI Taxonomy" id="222440"/>
    <lineage>
        <taxon>Eukaryota</taxon>
        <taxon>Metamonada</taxon>
        <taxon>Preaxostyla</taxon>
        <taxon>Oxymonadida</taxon>
        <taxon>Streblomastigidae</taxon>
        <taxon>Streblomastix</taxon>
    </lineage>
</organism>
<evidence type="ECO:0000256" key="1">
    <source>
        <dbReference type="SAM" id="MobiDB-lite"/>
    </source>
</evidence>
<proteinExistence type="predicted"/>
<dbReference type="Proteomes" id="UP000324800">
    <property type="component" value="Unassembled WGS sequence"/>
</dbReference>
<dbReference type="AlphaFoldDB" id="A0A5J4X9L7"/>
<protein>
    <submittedName>
        <fullName evidence="2">Uncharacterized protein</fullName>
    </submittedName>
</protein>
<feature type="region of interest" description="Disordered" evidence="1">
    <location>
        <begin position="162"/>
        <end position="220"/>
    </location>
</feature>
<evidence type="ECO:0000313" key="2">
    <source>
        <dbReference type="EMBL" id="KAA6403506.1"/>
    </source>
</evidence>
<sequence>MQTDLMDSEETVAIRSYMQQSTKMNIQTIMQSKPLTIRTIMNKLMLIEHEDNKTIKDPTMKLNLNKIMEIQNQDKQDHPTQPIPNKNQQIQIFHYPKTNLLQSPRLQNQAKFLRKLQFPSKGCNQPTIMILEVKQVNQSPYPINPQGIPKLKPTLTLPTTSYPEGAEKKGMCSPQLLKSSPQNTPKATSTVQDPKDKNKYSSTEIRQKQCSIPGLTRQIS</sequence>
<evidence type="ECO:0000313" key="3">
    <source>
        <dbReference type="Proteomes" id="UP000324800"/>
    </source>
</evidence>
<dbReference type="EMBL" id="SNRW01000092">
    <property type="protein sequence ID" value="KAA6403506.1"/>
    <property type="molecule type" value="Genomic_DNA"/>
</dbReference>
<name>A0A5J4X9L7_9EUKA</name>
<gene>
    <name evidence="2" type="ORF">EZS28_000971</name>
</gene>
<feature type="compositionally biased region" description="Polar residues" evidence="1">
    <location>
        <begin position="200"/>
        <end position="210"/>
    </location>
</feature>
<accession>A0A5J4X9L7</accession>
<feature type="compositionally biased region" description="Polar residues" evidence="1">
    <location>
        <begin position="176"/>
        <end position="192"/>
    </location>
</feature>